<dbReference type="GO" id="GO:0009252">
    <property type="term" value="P:peptidoglycan biosynthetic process"/>
    <property type="evidence" value="ECO:0007669"/>
    <property type="project" value="UniProtKB-UniPathway"/>
</dbReference>
<dbReference type="InterPro" id="IPR013221">
    <property type="entry name" value="Mur_ligase_cen"/>
</dbReference>
<keyword evidence="6" id="KW-0067">ATP-binding</keyword>
<dbReference type="GO" id="GO:0005524">
    <property type="term" value="F:ATP binding"/>
    <property type="evidence" value="ECO:0007669"/>
    <property type="project" value="UniProtKB-KW"/>
</dbReference>
<organism evidence="8 9">
    <name type="scientific">Candidatus Jorgensenbacteria bacterium GW2011_GWA1_48_11</name>
    <dbReference type="NCBI Taxonomy" id="1618660"/>
    <lineage>
        <taxon>Bacteria</taxon>
        <taxon>Candidatus Joergenseniibacteriota</taxon>
    </lineage>
</organism>
<dbReference type="InterPro" id="IPR005762">
    <property type="entry name" value="MurD"/>
</dbReference>
<dbReference type="InterPro" id="IPR036615">
    <property type="entry name" value="Mur_ligase_C_dom_sf"/>
</dbReference>
<dbReference type="GO" id="GO:0005737">
    <property type="term" value="C:cytoplasm"/>
    <property type="evidence" value="ECO:0007669"/>
    <property type="project" value="UniProtKB-SubCell"/>
</dbReference>
<evidence type="ECO:0000256" key="2">
    <source>
        <dbReference type="ARBA" id="ARBA00004752"/>
    </source>
</evidence>
<protein>
    <submittedName>
        <fullName evidence="8">UDP-N-acetylmuramoylalanine-D-glutamate ligase</fullName>
    </submittedName>
</protein>
<name>A0A0G1UBZ6_9BACT</name>
<dbReference type="GO" id="GO:0008764">
    <property type="term" value="F:UDP-N-acetylmuramoylalanine-D-glutamate ligase activity"/>
    <property type="evidence" value="ECO:0007669"/>
    <property type="project" value="InterPro"/>
</dbReference>
<dbReference type="SUPFAM" id="SSF53623">
    <property type="entry name" value="MurD-like peptide ligases, catalytic domain"/>
    <property type="match status" value="1"/>
</dbReference>
<dbReference type="GO" id="GO:0051301">
    <property type="term" value="P:cell division"/>
    <property type="evidence" value="ECO:0007669"/>
    <property type="project" value="InterPro"/>
</dbReference>
<comment type="caution">
    <text evidence="8">The sequence shown here is derived from an EMBL/GenBank/DDBJ whole genome shotgun (WGS) entry which is preliminary data.</text>
</comment>
<dbReference type="InterPro" id="IPR036565">
    <property type="entry name" value="Mur-like_cat_sf"/>
</dbReference>
<dbReference type="Gene3D" id="3.40.50.720">
    <property type="entry name" value="NAD(P)-binding Rossmann-like Domain"/>
    <property type="match status" value="1"/>
</dbReference>
<keyword evidence="3" id="KW-0963">Cytoplasm</keyword>
<gene>
    <name evidence="8" type="ORF">UY23_C0001G0235</name>
</gene>
<dbReference type="UniPathway" id="UPA00219"/>
<evidence type="ECO:0000313" key="9">
    <source>
        <dbReference type="Proteomes" id="UP000034956"/>
    </source>
</evidence>
<keyword evidence="5" id="KW-0547">Nucleotide-binding</keyword>
<dbReference type="PANTHER" id="PTHR43692:SF1">
    <property type="entry name" value="UDP-N-ACETYLMURAMOYLALANINE--D-GLUTAMATE LIGASE"/>
    <property type="match status" value="1"/>
</dbReference>
<reference evidence="8 9" key="1">
    <citation type="journal article" date="2015" name="Nature">
        <title>rRNA introns, odd ribosomes, and small enigmatic genomes across a large radiation of phyla.</title>
        <authorList>
            <person name="Brown C.T."/>
            <person name="Hug L.A."/>
            <person name="Thomas B.C."/>
            <person name="Sharon I."/>
            <person name="Castelle C.J."/>
            <person name="Singh A."/>
            <person name="Wilkins M.J."/>
            <person name="Williams K.H."/>
            <person name="Banfield J.F."/>
        </authorList>
    </citation>
    <scope>NUCLEOTIDE SEQUENCE [LARGE SCALE GENOMIC DNA]</scope>
</reference>
<dbReference type="NCBIfam" id="TIGR01087">
    <property type="entry name" value="murD"/>
    <property type="match status" value="1"/>
</dbReference>
<feature type="domain" description="Mur ligase central" evidence="7">
    <location>
        <begin position="119"/>
        <end position="250"/>
    </location>
</feature>
<evidence type="ECO:0000256" key="4">
    <source>
        <dbReference type="ARBA" id="ARBA00022598"/>
    </source>
</evidence>
<dbReference type="EMBL" id="LCPF01000001">
    <property type="protein sequence ID" value="KKU91629.1"/>
    <property type="molecule type" value="Genomic_DNA"/>
</dbReference>
<evidence type="ECO:0000256" key="5">
    <source>
        <dbReference type="ARBA" id="ARBA00022741"/>
    </source>
</evidence>
<dbReference type="SUPFAM" id="SSF53244">
    <property type="entry name" value="MurD-like peptide ligases, peptide-binding domain"/>
    <property type="match status" value="1"/>
</dbReference>
<evidence type="ECO:0000259" key="7">
    <source>
        <dbReference type="Pfam" id="PF08245"/>
    </source>
</evidence>
<dbReference type="GO" id="GO:0008360">
    <property type="term" value="P:regulation of cell shape"/>
    <property type="evidence" value="ECO:0007669"/>
    <property type="project" value="InterPro"/>
</dbReference>
<evidence type="ECO:0000313" key="8">
    <source>
        <dbReference type="EMBL" id="KKU91629.1"/>
    </source>
</evidence>
<dbReference type="Pfam" id="PF21799">
    <property type="entry name" value="MurD-like_N"/>
    <property type="match status" value="1"/>
</dbReference>
<proteinExistence type="predicted"/>
<dbReference type="PANTHER" id="PTHR43692">
    <property type="entry name" value="UDP-N-ACETYLMURAMOYLALANINE--D-GLUTAMATE LIGASE"/>
    <property type="match status" value="1"/>
</dbReference>
<keyword evidence="4 8" id="KW-0436">Ligase</keyword>
<dbReference type="Gene3D" id="3.90.190.20">
    <property type="entry name" value="Mur ligase, C-terminal domain"/>
    <property type="match status" value="1"/>
</dbReference>
<dbReference type="Pfam" id="PF08245">
    <property type="entry name" value="Mur_ligase_M"/>
    <property type="match status" value="1"/>
</dbReference>
<comment type="pathway">
    <text evidence="2">Cell wall biogenesis; peptidoglycan biosynthesis.</text>
</comment>
<dbReference type="Proteomes" id="UP000034956">
    <property type="component" value="Unassembled WGS sequence"/>
</dbReference>
<evidence type="ECO:0000256" key="6">
    <source>
        <dbReference type="ARBA" id="ARBA00022840"/>
    </source>
</evidence>
<dbReference type="AlphaFoldDB" id="A0A0G1UBZ6"/>
<dbReference type="SUPFAM" id="SSF51984">
    <property type="entry name" value="MurCD N-terminal domain"/>
    <property type="match status" value="1"/>
</dbReference>
<dbReference type="Gene3D" id="3.40.1190.10">
    <property type="entry name" value="Mur-like, catalytic domain"/>
    <property type="match status" value="1"/>
</dbReference>
<evidence type="ECO:0000256" key="1">
    <source>
        <dbReference type="ARBA" id="ARBA00004496"/>
    </source>
</evidence>
<evidence type="ECO:0000256" key="3">
    <source>
        <dbReference type="ARBA" id="ARBA00022490"/>
    </source>
</evidence>
<comment type="subcellular location">
    <subcellularLocation>
        <location evidence="1">Cytoplasm</location>
    </subcellularLocation>
</comment>
<sequence>MKPNFRGKKVLVMGLGLLGGGLATTKWLLKHGAKVTVTDLKSREVLKPTIKSLGPLVRKIKLVLGKHQEDNFKINDIVVVNPAVPRESKYLTIARRAGARIENDASLFFKFCKNPVVAVTGTRGKTTTVNWIYHLLRKKYPRTVLAGNSSDVSLLRALDRLDGKTPVVVELSSWQLELLPQAWKSRPEGAPSGPHIAVITNIFRDHLNRYPSMKSYALAKANIFLDQAQNDFVLLNKNNLWTKFFQELKPRSRIVYFPVPIGLNPEKFKRVYGLHNFYNLNVAIIVARHFGVSGQEIKKALKTLPQIKFRQETILKRKNFEIINDTTATTPEATIAALERFSRPPAGGEKLILIAGGTDKKLDFSEWAKIVKKYVRPENLYLLNGSATKKMVRVLQRIGYFKNSKPQLFEELAEIIKRIKNHELRIRQRNGRKEAVIPNSIFVILFSPGAASFEKFKNEFDRGRQFAKMAKQYWR</sequence>
<accession>A0A0G1UBZ6</accession>